<dbReference type="AlphaFoldDB" id="A0A917DIN5"/>
<dbReference type="Proteomes" id="UP000613160">
    <property type="component" value="Unassembled WGS sequence"/>
</dbReference>
<dbReference type="GO" id="GO:0008270">
    <property type="term" value="F:zinc ion binding"/>
    <property type="evidence" value="ECO:0007669"/>
    <property type="project" value="InterPro"/>
</dbReference>
<dbReference type="InterPro" id="IPR041920">
    <property type="entry name" value="ROS/MUCR_sf"/>
</dbReference>
<protein>
    <submittedName>
        <fullName evidence="2">MucR family transcriptional regulator</fullName>
    </submittedName>
</protein>
<dbReference type="InterPro" id="IPR008807">
    <property type="entry name" value="ROS_MUCR"/>
</dbReference>
<proteinExistence type="inferred from homology"/>
<dbReference type="RefSeq" id="WP_188855053.1">
    <property type="nucleotide sequence ID" value="NZ_BMJJ01000016.1"/>
</dbReference>
<dbReference type="GO" id="GO:0003677">
    <property type="term" value="F:DNA binding"/>
    <property type="evidence" value="ECO:0007669"/>
    <property type="project" value="InterPro"/>
</dbReference>
<evidence type="ECO:0000313" key="3">
    <source>
        <dbReference type="Proteomes" id="UP000613160"/>
    </source>
</evidence>
<dbReference type="Pfam" id="PF05443">
    <property type="entry name" value="ROS_MUCR"/>
    <property type="match status" value="1"/>
</dbReference>
<evidence type="ECO:0000313" key="2">
    <source>
        <dbReference type="EMBL" id="GGD40428.1"/>
    </source>
</evidence>
<dbReference type="GO" id="GO:0006355">
    <property type="term" value="P:regulation of DNA-templated transcription"/>
    <property type="evidence" value="ECO:0007669"/>
    <property type="project" value="InterPro"/>
</dbReference>
<accession>A0A917DIN5</accession>
<dbReference type="Gene3D" id="1.10.10.1550">
    <property type="entry name" value="ROS/MUCR transcriptional regulator protein"/>
    <property type="match status" value="1"/>
</dbReference>
<name>A0A917DIN5_9HYPH</name>
<dbReference type="EMBL" id="BMJJ01000016">
    <property type="protein sequence ID" value="GGD40428.1"/>
    <property type="molecule type" value="Genomic_DNA"/>
</dbReference>
<keyword evidence="3" id="KW-1185">Reference proteome</keyword>
<comment type="similarity">
    <text evidence="1">Belongs to the ros/MucR family.</text>
</comment>
<evidence type="ECO:0000256" key="1">
    <source>
        <dbReference type="ARBA" id="ARBA00007031"/>
    </source>
</evidence>
<comment type="caution">
    <text evidence="2">The sequence shown here is derived from an EMBL/GenBank/DDBJ whole genome shotgun (WGS) entry which is preliminary data.</text>
</comment>
<sequence length="155" mass="16943">MEIENQDTSALTELTAEVVAAYVANNRIPASELPDVIASVYATLAGLGRERPADVIEAPLVPAVPIKKSITPDYIICLDDGKQFKSLRRHLTQLGMTPEEYRRKWGLPSDYPMVAATYAAKRSEMALSFGLGRKRAEQAPVVAKRTRAKKASEAA</sequence>
<reference evidence="2" key="2">
    <citation type="submission" date="2020-09" db="EMBL/GenBank/DDBJ databases">
        <authorList>
            <person name="Sun Q."/>
            <person name="Zhou Y."/>
        </authorList>
    </citation>
    <scope>NUCLEOTIDE SEQUENCE</scope>
    <source>
        <strain evidence="2">CGMCC 1.15493</strain>
    </source>
</reference>
<organism evidence="2 3">
    <name type="scientific">Aureimonas glaciei</name>
    <dbReference type="NCBI Taxonomy" id="1776957"/>
    <lineage>
        <taxon>Bacteria</taxon>
        <taxon>Pseudomonadati</taxon>
        <taxon>Pseudomonadota</taxon>
        <taxon>Alphaproteobacteria</taxon>
        <taxon>Hyphomicrobiales</taxon>
        <taxon>Aurantimonadaceae</taxon>
        <taxon>Aureimonas</taxon>
    </lineage>
</organism>
<reference evidence="2" key="1">
    <citation type="journal article" date="2014" name="Int. J. Syst. Evol. Microbiol.">
        <title>Complete genome sequence of Corynebacterium casei LMG S-19264T (=DSM 44701T), isolated from a smear-ripened cheese.</title>
        <authorList>
            <consortium name="US DOE Joint Genome Institute (JGI-PGF)"/>
            <person name="Walter F."/>
            <person name="Albersmeier A."/>
            <person name="Kalinowski J."/>
            <person name="Ruckert C."/>
        </authorList>
    </citation>
    <scope>NUCLEOTIDE SEQUENCE</scope>
    <source>
        <strain evidence="2">CGMCC 1.15493</strain>
    </source>
</reference>
<gene>
    <name evidence="2" type="ORF">GCM10011335_48910</name>
</gene>